<name>A0A7S7NYT8_PALFE</name>
<dbReference type="GO" id="GO:0016757">
    <property type="term" value="F:glycosyltransferase activity"/>
    <property type="evidence" value="ECO:0007669"/>
    <property type="project" value="InterPro"/>
</dbReference>
<geneLocation type="plasmid" evidence="3 4">
    <name>pPfer1</name>
</geneLocation>
<proteinExistence type="predicted"/>
<reference evidence="3 4" key="1">
    <citation type="submission" date="2020-10" db="EMBL/GenBank/DDBJ databases">
        <title>Complete genome sequence of Paludibaculum fermentans P105T, a facultatively anaerobic acidobacterium capable of dissimilatory Fe(III) reduction.</title>
        <authorList>
            <person name="Dedysh S.N."/>
            <person name="Beletsky A.V."/>
            <person name="Kulichevskaya I.S."/>
            <person name="Mardanov A.V."/>
            <person name="Ravin N.V."/>
        </authorList>
    </citation>
    <scope>NUCLEOTIDE SEQUENCE [LARGE SCALE GENOMIC DNA]</scope>
    <source>
        <strain evidence="3 4">P105</strain>
        <plasmid evidence="3 4">pPfer1</plasmid>
    </source>
</reference>
<dbReference type="EMBL" id="CP063850">
    <property type="protein sequence ID" value="QOY92300.1"/>
    <property type="molecule type" value="Genomic_DNA"/>
</dbReference>
<organism evidence="3 4">
    <name type="scientific">Paludibaculum fermentans</name>
    <dbReference type="NCBI Taxonomy" id="1473598"/>
    <lineage>
        <taxon>Bacteria</taxon>
        <taxon>Pseudomonadati</taxon>
        <taxon>Acidobacteriota</taxon>
        <taxon>Terriglobia</taxon>
        <taxon>Bryobacterales</taxon>
        <taxon>Bryobacteraceae</taxon>
        <taxon>Paludibaculum</taxon>
    </lineage>
</organism>
<dbReference type="Pfam" id="PF00534">
    <property type="entry name" value="Glycos_transf_1"/>
    <property type="match status" value="1"/>
</dbReference>
<keyword evidence="3" id="KW-0808">Transferase</keyword>
<feature type="domain" description="Glycosyl transferase family 1" evidence="1">
    <location>
        <begin position="184"/>
        <end position="350"/>
    </location>
</feature>
<keyword evidence="3" id="KW-0614">Plasmid</keyword>
<protein>
    <submittedName>
        <fullName evidence="3">Glycosyltransferase</fullName>
    </submittedName>
</protein>
<evidence type="ECO:0000313" key="4">
    <source>
        <dbReference type="Proteomes" id="UP000593892"/>
    </source>
</evidence>
<evidence type="ECO:0000313" key="3">
    <source>
        <dbReference type="EMBL" id="QOY92300.1"/>
    </source>
</evidence>
<dbReference type="SUPFAM" id="SSF53756">
    <property type="entry name" value="UDP-Glycosyltransferase/glycogen phosphorylase"/>
    <property type="match status" value="1"/>
</dbReference>
<gene>
    <name evidence="3" type="ORF">IRI77_37780</name>
</gene>
<dbReference type="Gene3D" id="3.40.50.2000">
    <property type="entry name" value="Glycogen Phosphorylase B"/>
    <property type="match status" value="2"/>
</dbReference>
<dbReference type="PANTHER" id="PTHR12526">
    <property type="entry name" value="GLYCOSYLTRANSFERASE"/>
    <property type="match status" value="1"/>
</dbReference>
<dbReference type="InterPro" id="IPR001296">
    <property type="entry name" value="Glyco_trans_1"/>
</dbReference>
<dbReference type="RefSeq" id="WP_194453954.1">
    <property type="nucleotide sequence ID" value="NZ_CP063850.1"/>
</dbReference>
<evidence type="ECO:0000259" key="1">
    <source>
        <dbReference type="Pfam" id="PF00534"/>
    </source>
</evidence>
<dbReference type="AlphaFoldDB" id="A0A7S7NYT8"/>
<sequence length="379" mass="42239">MSEPVSVLYVIDELLQLGGAERNLVRTLHHLPRDRFRPFVLTFHVNREVEDFRTLPCPVEVYPVYNLYSANTVRYAPRLLRWIRKERIRIVHTFFETSDLWAGGVAKAGSDAVLISSRRDLGIQRNWRLNLMYRLLGGLFDQVQTVSDQVRDYVIAADRMKPADVVTVPNAIDLNSVPKRGAFPELRSRLGIPAGRPLIATVANIRPVKGIDVLVRTAAEVCRQRPDALFVVAGKVIDTAYQAKLDQMAGELGVRENVLFLGQLENPMELLSESEVFHLPSRSEGMSNALLEAMACSLPSVATSVGGNCQLIQEDQTGFLTPPEDPAAAAVRLLDLLDNPARARAFGASAHSLVVERYSVEAVVRLLMHLYDQLLPEPR</sequence>
<accession>A0A7S7NYT8</accession>
<dbReference type="Proteomes" id="UP000593892">
    <property type="component" value="Plasmid pPfer1"/>
</dbReference>
<feature type="domain" description="Glycosyltransferase subfamily 4-like N-terminal" evidence="2">
    <location>
        <begin position="18"/>
        <end position="175"/>
    </location>
</feature>
<dbReference type="InterPro" id="IPR028098">
    <property type="entry name" value="Glyco_trans_4-like_N"/>
</dbReference>
<dbReference type="KEGG" id="pfer:IRI77_37780"/>
<dbReference type="Pfam" id="PF13439">
    <property type="entry name" value="Glyco_transf_4"/>
    <property type="match status" value="1"/>
</dbReference>
<evidence type="ECO:0000259" key="2">
    <source>
        <dbReference type="Pfam" id="PF13439"/>
    </source>
</evidence>
<keyword evidence="4" id="KW-1185">Reference proteome</keyword>